<feature type="non-terminal residue" evidence="1">
    <location>
        <position position="1"/>
    </location>
</feature>
<dbReference type="Proteomes" id="UP000276133">
    <property type="component" value="Unassembled WGS sequence"/>
</dbReference>
<evidence type="ECO:0000313" key="1">
    <source>
        <dbReference type="EMBL" id="RNA24409.1"/>
    </source>
</evidence>
<name>A0A3M7RLR6_BRAPC</name>
<accession>A0A3M7RLR6</accession>
<evidence type="ECO:0000313" key="2">
    <source>
        <dbReference type="Proteomes" id="UP000276133"/>
    </source>
</evidence>
<keyword evidence="2" id="KW-1185">Reference proteome</keyword>
<organism evidence="1 2">
    <name type="scientific">Brachionus plicatilis</name>
    <name type="common">Marine rotifer</name>
    <name type="synonym">Brachionus muelleri</name>
    <dbReference type="NCBI Taxonomy" id="10195"/>
    <lineage>
        <taxon>Eukaryota</taxon>
        <taxon>Metazoa</taxon>
        <taxon>Spiralia</taxon>
        <taxon>Gnathifera</taxon>
        <taxon>Rotifera</taxon>
        <taxon>Eurotatoria</taxon>
        <taxon>Monogononta</taxon>
        <taxon>Pseudotrocha</taxon>
        <taxon>Ploima</taxon>
        <taxon>Brachionidae</taxon>
        <taxon>Brachionus</taxon>
    </lineage>
</organism>
<sequence>EFSYSIHSKNKSATSTYIIDLNDSGRKLCRNNLLDSFNPEEARTPLENDDSESFQSKSLKRFTLFILAVGDQCSFSLCHACHTIYDDLKKVQD</sequence>
<comment type="caution">
    <text evidence="1">The sequence shown here is derived from an EMBL/GenBank/DDBJ whole genome shotgun (WGS) entry which is preliminary data.</text>
</comment>
<reference evidence="1 2" key="1">
    <citation type="journal article" date="2018" name="Sci. Rep.">
        <title>Genomic signatures of local adaptation to the degree of environmental predictability in rotifers.</title>
        <authorList>
            <person name="Franch-Gras L."/>
            <person name="Hahn C."/>
            <person name="Garcia-Roger E.M."/>
            <person name="Carmona M.J."/>
            <person name="Serra M."/>
            <person name="Gomez A."/>
        </authorList>
    </citation>
    <scope>NUCLEOTIDE SEQUENCE [LARGE SCALE GENOMIC DNA]</scope>
    <source>
        <strain evidence="1">HYR1</strain>
    </source>
</reference>
<dbReference type="AlphaFoldDB" id="A0A3M7RLR6"/>
<protein>
    <submittedName>
        <fullName evidence="1">Uncharacterized protein</fullName>
    </submittedName>
</protein>
<proteinExistence type="predicted"/>
<gene>
    <name evidence="1" type="ORF">BpHYR1_021981</name>
</gene>
<dbReference type="EMBL" id="REGN01003124">
    <property type="protein sequence ID" value="RNA24409.1"/>
    <property type="molecule type" value="Genomic_DNA"/>
</dbReference>